<dbReference type="eggNOG" id="COG1337">
    <property type="taxonomic scope" value="Bacteria"/>
</dbReference>
<dbReference type="GO" id="GO:0051607">
    <property type="term" value="P:defense response to virus"/>
    <property type="evidence" value="ECO:0007669"/>
    <property type="project" value="UniProtKB-KW"/>
</dbReference>
<evidence type="ECO:0000313" key="3">
    <source>
        <dbReference type="EMBL" id="ABI69814.1"/>
    </source>
</evidence>
<dbReference type="InterPro" id="IPR052216">
    <property type="entry name" value="CRISPR_Csm3_endoribonuclease"/>
</dbReference>
<organism evidence="3 4">
    <name type="scientific">Syntrophomonas wolfei subsp. wolfei (strain DSM 2245B / Goettingen)</name>
    <dbReference type="NCBI Taxonomy" id="335541"/>
    <lineage>
        <taxon>Bacteria</taxon>
        <taxon>Bacillati</taxon>
        <taxon>Bacillota</taxon>
        <taxon>Clostridia</taxon>
        <taxon>Eubacteriales</taxon>
        <taxon>Syntrophomonadaceae</taxon>
        <taxon>Syntrophomonas</taxon>
    </lineage>
</organism>
<dbReference type="Pfam" id="PF03787">
    <property type="entry name" value="RAMPs"/>
    <property type="match status" value="2"/>
</dbReference>
<dbReference type="HOGENOM" id="CLU_041901_0_0_9"/>
<protein>
    <submittedName>
        <fullName evidence="3">Uncharacterized protein predicted to be involved in DNA repair (RAMP superfamily)-like protein</fullName>
    </submittedName>
</protein>
<evidence type="ECO:0000259" key="2">
    <source>
        <dbReference type="Pfam" id="PF03787"/>
    </source>
</evidence>
<reference evidence="4" key="1">
    <citation type="journal article" date="2010" name="Environ. Microbiol.">
        <title>The genome of Syntrophomonas wolfei: new insights into syntrophic metabolism and biohydrogen production.</title>
        <authorList>
            <person name="Sieber J.R."/>
            <person name="Sims D.R."/>
            <person name="Han C."/>
            <person name="Kim E."/>
            <person name="Lykidis A."/>
            <person name="Lapidus A.L."/>
            <person name="McDonnald E."/>
            <person name="Rohlin L."/>
            <person name="Culley D.E."/>
            <person name="Gunsalus R."/>
            <person name="McInerney M.J."/>
        </authorList>
    </citation>
    <scope>NUCLEOTIDE SEQUENCE [LARGE SCALE GENOMIC DNA]</scope>
    <source>
        <strain evidence="4">DSM 2245B / Goettingen</strain>
    </source>
</reference>
<feature type="domain" description="CRISPR type III-associated protein" evidence="2">
    <location>
        <begin position="20"/>
        <end position="201"/>
    </location>
</feature>
<dbReference type="PANTHER" id="PTHR35579">
    <property type="entry name" value="CRISPR SYSTEM CMS ENDORIBONUCLEASE CSM3"/>
    <property type="match status" value="1"/>
</dbReference>
<dbReference type="CDD" id="cd09726">
    <property type="entry name" value="RAMP_I_III"/>
    <property type="match status" value="1"/>
</dbReference>
<accession>Q0ATZ0</accession>
<dbReference type="STRING" id="335541.Swol_2526"/>
<dbReference type="AlphaFoldDB" id="Q0ATZ0"/>
<gene>
    <name evidence="3" type="ordered locus">Swol_2526</name>
</gene>
<evidence type="ECO:0000256" key="1">
    <source>
        <dbReference type="ARBA" id="ARBA00023118"/>
    </source>
</evidence>
<keyword evidence="1" id="KW-0051">Antiviral defense</keyword>
<feature type="domain" description="CRISPR type III-associated protein" evidence="2">
    <location>
        <begin position="277"/>
        <end position="436"/>
    </location>
</feature>
<keyword evidence="4" id="KW-1185">Reference proteome</keyword>
<dbReference type="EMBL" id="CP000448">
    <property type="protein sequence ID" value="ABI69814.1"/>
    <property type="molecule type" value="Genomic_DNA"/>
</dbReference>
<dbReference type="OrthoDB" id="1063910at2"/>
<proteinExistence type="predicted"/>
<dbReference type="RefSeq" id="WP_011641894.1">
    <property type="nucleotide sequence ID" value="NC_008346.1"/>
</dbReference>
<sequence>MLNKSLEGAAIVKRMLLKAKLRLISPLIIGGGRSLYGDSDVIVLKDENGQPFIPSSSITGALKHAFDEYEYKGGASDYKKNKLWFWGGEYQLKEDGEYIKRSCQSAFVIADMMVPEGCRAPVTIRDGIKINRKTGIVETHKKFDFEIVEPGIAFDFKMEVVIRKAFNIELFRSFFNWITAILSGGEFAIGARTGQGFGCCKLEDLTAYEFDYRKPEHIIAWLSADHSNMPLVYDPLQLPRAFHPQHKQFHIKAEFNIKNALIVGSYSGNPQAPDKVHIKSRNHNQSKDIAILPGTSLRGAIRSRAERIINTLGGNGLDELKELFGWVDDKPGSPEHKEAIRGRIKIEEKQIAGESYCEEIQYRTRIDRFTGGVINNALFDSMPIWSKEGNKSMVTLELSIKDYKDWEAGLMLLVLKDLWNGDLAIGGEKNVGRGVLRGLSANISMEDVKIEMKRDGEQLLIYRQGDKPGWDEKIADMLEKKVSSLIKHIANSKETGNEVKPDAE</sequence>
<evidence type="ECO:0000313" key="4">
    <source>
        <dbReference type="Proteomes" id="UP000001968"/>
    </source>
</evidence>
<dbReference type="KEGG" id="swo:Swol_2526"/>
<dbReference type="InterPro" id="IPR005537">
    <property type="entry name" value="RAMP_III_fam"/>
</dbReference>
<dbReference type="Proteomes" id="UP000001968">
    <property type="component" value="Chromosome"/>
</dbReference>
<name>Q0ATZ0_SYNWW</name>
<dbReference type="PANTHER" id="PTHR35579:SF6">
    <property type="entry name" value="DUF324 DOMAIN-CONTAINING PROTEIN"/>
    <property type="match status" value="1"/>
</dbReference>